<dbReference type="PANTHER" id="PTHR31672">
    <property type="entry name" value="BNACNNG10540D PROTEIN"/>
    <property type="match status" value="1"/>
</dbReference>
<dbReference type="Pfam" id="PF08268">
    <property type="entry name" value="FBA_3"/>
    <property type="match status" value="1"/>
</dbReference>
<dbReference type="InterPro" id="IPR013187">
    <property type="entry name" value="F-box-assoc_dom_typ3"/>
</dbReference>
<reference evidence="2" key="2">
    <citation type="submission" date="2018-08" db="UniProtKB">
        <authorList>
            <consortium name="EnsemblPlants"/>
        </authorList>
    </citation>
    <scope>IDENTIFICATION</scope>
    <source>
        <strain evidence="2">Yugu1</strain>
    </source>
</reference>
<proteinExistence type="predicted"/>
<dbReference type="PANTHER" id="PTHR31672:SF2">
    <property type="entry name" value="F-BOX DOMAIN-CONTAINING PROTEIN"/>
    <property type="match status" value="1"/>
</dbReference>
<dbReference type="InterPro" id="IPR050796">
    <property type="entry name" value="SCF_F-box_component"/>
</dbReference>
<dbReference type="InParanoid" id="K3Y4Y3"/>
<dbReference type="Pfam" id="PF07734">
    <property type="entry name" value="FBA_1"/>
    <property type="match status" value="1"/>
</dbReference>
<name>K3Y4Y3_SETIT</name>
<protein>
    <recommendedName>
        <fullName evidence="1">F-box domain-containing protein</fullName>
    </recommendedName>
</protein>
<dbReference type="InterPro" id="IPR001810">
    <property type="entry name" value="F-box_dom"/>
</dbReference>
<dbReference type="EnsemblPlants" id="KQK98671">
    <property type="protein sequence ID" value="KQK98671"/>
    <property type="gene ID" value="SETIT_009271mg"/>
</dbReference>
<dbReference type="InterPro" id="IPR006527">
    <property type="entry name" value="F-box-assoc_dom_typ1"/>
</dbReference>
<evidence type="ECO:0000313" key="2">
    <source>
        <dbReference type="EnsemblPlants" id="KQK98671"/>
    </source>
</evidence>
<dbReference type="Pfam" id="PF12937">
    <property type="entry name" value="F-box-like"/>
    <property type="match status" value="1"/>
</dbReference>
<reference evidence="3" key="1">
    <citation type="journal article" date="2012" name="Nat. Biotechnol.">
        <title>Reference genome sequence of the model plant Setaria.</title>
        <authorList>
            <person name="Bennetzen J.L."/>
            <person name="Schmutz J."/>
            <person name="Wang H."/>
            <person name="Percifield R."/>
            <person name="Hawkins J."/>
            <person name="Pontaroli A.C."/>
            <person name="Estep M."/>
            <person name="Feng L."/>
            <person name="Vaughn J.N."/>
            <person name="Grimwood J."/>
            <person name="Jenkins J."/>
            <person name="Barry K."/>
            <person name="Lindquist E."/>
            <person name="Hellsten U."/>
            <person name="Deshpande S."/>
            <person name="Wang X."/>
            <person name="Wu X."/>
            <person name="Mitros T."/>
            <person name="Triplett J."/>
            <person name="Yang X."/>
            <person name="Ye C.Y."/>
            <person name="Mauro-Herrera M."/>
            <person name="Wang L."/>
            <person name="Li P."/>
            <person name="Sharma M."/>
            <person name="Sharma R."/>
            <person name="Ronald P.C."/>
            <person name="Panaud O."/>
            <person name="Kellogg E.A."/>
            <person name="Brutnell T.P."/>
            <person name="Doust A.N."/>
            <person name="Tuskan G.A."/>
            <person name="Rokhsar D."/>
            <person name="Devos K.M."/>
        </authorList>
    </citation>
    <scope>NUCLEOTIDE SEQUENCE [LARGE SCALE GENOMIC DNA]</scope>
    <source>
        <strain evidence="3">cv. Yugu1</strain>
    </source>
</reference>
<organism evidence="2 3">
    <name type="scientific">Setaria italica</name>
    <name type="common">Foxtail millet</name>
    <name type="synonym">Panicum italicum</name>
    <dbReference type="NCBI Taxonomy" id="4555"/>
    <lineage>
        <taxon>Eukaryota</taxon>
        <taxon>Viridiplantae</taxon>
        <taxon>Streptophyta</taxon>
        <taxon>Embryophyta</taxon>
        <taxon>Tracheophyta</taxon>
        <taxon>Spermatophyta</taxon>
        <taxon>Magnoliopsida</taxon>
        <taxon>Liliopsida</taxon>
        <taxon>Poales</taxon>
        <taxon>Poaceae</taxon>
        <taxon>PACMAD clade</taxon>
        <taxon>Panicoideae</taxon>
        <taxon>Panicodae</taxon>
        <taxon>Paniceae</taxon>
        <taxon>Cenchrinae</taxon>
        <taxon>Setaria</taxon>
    </lineage>
</organism>
<keyword evidence="3" id="KW-1185">Reference proteome</keyword>
<dbReference type="NCBIfam" id="TIGR01640">
    <property type="entry name" value="F_box_assoc_1"/>
    <property type="match status" value="1"/>
</dbReference>
<dbReference type="InterPro" id="IPR017451">
    <property type="entry name" value="F-box-assoc_interact_dom"/>
</dbReference>
<dbReference type="InterPro" id="IPR036047">
    <property type="entry name" value="F-box-like_dom_sf"/>
</dbReference>
<dbReference type="OMA" id="HVNISCE"/>
<feature type="domain" description="F-box" evidence="1">
    <location>
        <begin position="441"/>
        <end position="478"/>
    </location>
</feature>
<dbReference type="SMART" id="SM00256">
    <property type="entry name" value="FBOX"/>
    <property type="match status" value="2"/>
</dbReference>
<dbReference type="SUPFAM" id="SSF81383">
    <property type="entry name" value="F-box domain"/>
    <property type="match status" value="2"/>
</dbReference>
<dbReference type="AlphaFoldDB" id="K3Y4Y3"/>
<accession>K3Y4Y3</accession>
<evidence type="ECO:0000259" key="1">
    <source>
        <dbReference type="SMART" id="SM00256"/>
    </source>
</evidence>
<dbReference type="Gene3D" id="1.20.1280.50">
    <property type="match status" value="1"/>
</dbReference>
<sequence length="968" mass="107461">MASSKKRSKSASAACLPDEIVELILLRLPASATIRFHAVCRAWALLLSSPGFKDAYAAEASARRRRASEFVLLAPSPASPNGATAVYSCRPGGAGAEPLFTIDRLRPGFLIASSKPCNGLVLLTDTSCGFAYWVCNPSTGESRRLPQQRRHGQGLSSAGLAYDDQTKEHKVVHLFCHGDDLRPRCEVYTLCSPSRQWRPVSLPVPRSLADAMACALMFEAAVTKVPPVFANGFLHWQIYPNMDMDYRGLFPESIAYPYYTAAVLCFSVASETFDLVAGPAVDDMYRGLELDDSSPAVPLHLVELQGSLCMVRDLRHLPHGEESLMMDIWALRDYRTSTWSLVHRIAMTPHVASGVHSPRFVTVLGYLGGDGEMMSCEKKILIATSQHRVYAYDPATGDAETVLTNVLGLQEEAVAGLRLGLYEDSLARTGGESRRQMEVASALTEILVRLPVRSIAQCMLVCKQWHAVIESESFVMSHLLVSRQRRKVVMVTSGRARENFFGFMPMETWLGHPDPAARLLDSPLVVCSKPCHGLNLISTSSDDYLCNPCTGSIRCLGIRGKFRNNNNPQDNKVGPPDHQRRHAFTVGSGRNVGLGFDRLTREHVVVEISHLDGALVCMVKTDCAEYWTRVGDPPMPVTDMPPAHVDGTLYWMSEPELEAAAGDRFVVAFDISARVFTVFPCQPCNGRSISNPFVVELEGVLSVVVADAEENTLRIWMMREHGASWANSYNVCLDKHPDFSLGTDNVVVVPMEIAGKDDGKKILLNTGRALGYYETRTRAIDALYSLDQLLAFPMLYEESLAGIQDDEQPDHVAPPLWDDQGRPKEQPGYSIFRSCERSGCHGPAATYASCCRRALCRECLAQCRDHSDWTFVDFAPGTPRTVMGIQEDLQLPVEHPSVPGPEYCYCYSERDEDEDDVGRHVFVALKDHVRFRQPWRLIECGYRTDGEVVRETAQRLHGLRPRYVADQF</sequence>
<dbReference type="eggNOG" id="ENOG502QTQ3">
    <property type="taxonomic scope" value="Eukaryota"/>
</dbReference>
<dbReference type="HOGENOM" id="CLU_011979_2_0_1"/>
<dbReference type="EMBL" id="AGNK02004489">
    <property type="status" value="NOT_ANNOTATED_CDS"/>
    <property type="molecule type" value="Genomic_DNA"/>
</dbReference>
<dbReference type="Proteomes" id="UP000004995">
    <property type="component" value="Unassembled WGS sequence"/>
</dbReference>
<dbReference type="CDD" id="cd22157">
    <property type="entry name" value="F-box_AtFBW1-like"/>
    <property type="match status" value="1"/>
</dbReference>
<dbReference type="Pfam" id="PF00646">
    <property type="entry name" value="F-box"/>
    <property type="match status" value="1"/>
</dbReference>
<evidence type="ECO:0000313" key="3">
    <source>
        <dbReference type="Proteomes" id="UP000004995"/>
    </source>
</evidence>
<feature type="domain" description="F-box" evidence="1">
    <location>
        <begin position="16"/>
        <end position="56"/>
    </location>
</feature>
<dbReference type="Gramene" id="KQK98671">
    <property type="protein sequence ID" value="KQK98671"/>
    <property type="gene ID" value="SETIT_009271mg"/>
</dbReference>